<dbReference type="AlphaFoldDB" id="A0A069SAW0"/>
<sequence length="44" mass="4819">MDGYAVPNIFYAQNFSYSILSLLNSAVKRLINSDGAEIPLKKVG</sequence>
<evidence type="ECO:0000313" key="1">
    <source>
        <dbReference type="EMBL" id="KDS44338.1"/>
    </source>
</evidence>
<evidence type="ECO:0000313" key="2">
    <source>
        <dbReference type="Proteomes" id="UP000027661"/>
    </source>
</evidence>
<dbReference type="EMBL" id="JNHM01000164">
    <property type="protein sequence ID" value="KDS44338.1"/>
    <property type="molecule type" value="Genomic_DNA"/>
</dbReference>
<organism evidence="1 2">
    <name type="scientific">Phocaeicola vulgatus str. 3975 RP4</name>
    <dbReference type="NCBI Taxonomy" id="1339352"/>
    <lineage>
        <taxon>Bacteria</taxon>
        <taxon>Pseudomonadati</taxon>
        <taxon>Bacteroidota</taxon>
        <taxon>Bacteroidia</taxon>
        <taxon>Bacteroidales</taxon>
        <taxon>Bacteroidaceae</taxon>
        <taxon>Phocaeicola</taxon>
    </lineage>
</organism>
<dbReference type="PATRIC" id="fig|1339352.3.peg.4014"/>
<dbReference type="Proteomes" id="UP000027661">
    <property type="component" value="Unassembled WGS sequence"/>
</dbReference>
<accession>A0A069SAW0</accession>
<reference evidence="1 2" key="1">
    <citation type="submission" date="2014-04" db="EMBL/GenBank/DDBJ databases">
        <authorList>
            <person name="Sears C."/>
            <person name="Carroll K."/>
            <person name="Sack B.R."/>
            <person name="Qadri F."/>
            <person name="Myers L.L."/>
            <person name="Chung G.-T."/>
            <person name="Escheverria P."/>
            <person name="Fraser C.M."/>
            <person name="Sadzewicz L."/>
            <person name="Shefchek K.A."/>
            <person name="Tallon L."/>
            <person name="Das S.P."/>
            <person name="Daugherty S."/>
            <person name="Mongodin E.F."/>
        </authorList>
    </citation>
    <scope>NUCLEOTIDE SEQUENCE [LARGE SCALE GENOMIC DNA]</scope>
    <source>
        <strain evidence="1 2">3975 RP4</strain>
    </source>
</reference>
<gene>
    <name evidence="1" type="ORF">M099_4282</name>
</gene>
<protein>
    <submittedName>
        <fullName evidence="1">Uncharacterized protein</fullName>
    </submittedName>
</protein>
<name>A0A069SAW0_PHOVU</name>
<comment type="caution">
    <text evidence="1">The sequence shown here is derived from an EMBL/GenBank/DDBJ whole genome shotgun (WGS) entry which is preliminary data.</text>
</comment>
<proteinExistence type="predicted"/>